<comment type="caution">
    <text evidence="1">The sequence shown here is derived from an EMBL/GenBank/DDBJ whole genome shotgun (WGS) entry which is preliminary data.</text>
</comment>
<sequence>MATHHRWALAAVAVAGVSVLSVQQTGALWSDSASLDGTTLTSGSLGIEVGASGATSSAYTFVDLTGPNMMSGDYVQHPLHVLNTGTEAMQYRLESATLDADLPLQLQVTAVSSEAECPASGDAVGDDLYSGSLTNATTTYRALSSGASEILCFGVTMGENPTVGEQGTATFTFQGTQS</sequence>
<evidence type="ECO:0000313" key="2">
    <source>
        <dbReference type="Proteomes" id="UP000886842"/>
    </source>
</evidence>
<dbReference type="EMBL" id="DVLP01000220">
    <property type="protein sequence ID" value="HIT75363.1"/>
    <property type="molecule type" value="Genomic_DNA"/>
</dbReference>
<reference evidence="1" key="2">
    <citation type="journal article" date="2021" name="PeerJ">
        <title>Extensive microbial diversity within the chicken gut microbiome revealed by metagenomics and culture.</title>
        <authorList>
            <person name="Gilroy R."/>
            <person name="Ravi A."/>
            <person name="Getino M."/>
            <person name="Pursley I."/>
            <person name="Horton D.L."/>
            <person name="Alikhan N.F."/>
            <person name="Baker D."/>
            <person name="Gharbi K."/>
            <person name="Hall N."/>
            <person name="Watson M."/>
            <person name="Adriaenssens E.M."/>
            <person name="Foster-Nyarko E."/>
            <person name="Jarju S."/>
            <person name="Secka A."/>
            <person name="Antonio M."/>
            <person name="Oren A."/>
            <person name="Chaudhuri R.R."/>
            <person name="La Ragione R."/>
            <person name="Hildebrand F."/>
            <person name="Pallen M.J."/>
        </authorList>
    </citation>
    <scope>NUCLEOTIDE SEQUENCE</scope>
    <source>
        <strain evidence="1">ChiGjej1B1-24693</strain>
    </source>
</reference>
<protein>
    <recommendedName>
        <fullName evidence="3">SipW-cognate class signal peptide</fullName>
    </recommendedName>
</protein>
<evidence type="ECO:0000313" key="1">
    <source>
        <dbReference type="EMBL" id="HIT75363.1"/>
    </source>
</evidence>
<proteinExistence type="predicted"/>
<organism evidence="1 2">
    <name type="scientific">Candidatus Avipropionibacterium avicola</name>
    <dbReference type="NCBI Taxonomy" id="2840701"/>
    <lineage>
        <taxon>Bacteria</taxon>
        <taxon>Bacillati</taxon>
        <taxon>Actinomycetota</taxon>
        <taxon>Actinomycetes</taxon>
        <taxon>Propionibacteriales</taxon>
        <taxon>Propionibacteriaceae</taxon>
        <taxon>Propionibacteriaceae incertae sedis</taxon>
        <taxon>Candidatus Avipropionibacterium</taxon>
    </lineage>
</organism>
<name>A0A9D1KNI7_9ACTN</name>
<dbReference type="Proteomes" id="UP000886842">
    <property type="component" value="Unassembled WGS sequence"/>
</dbReference>
<dbReference type="AlphaFoldDB" id="A0A9D1KNI7"/>
<reference evidence="1" key="1">
    <citation type="submission" date="2020-10" db="EMBL/GenBank/DDBJ databases">
        <authorList>
            <person name="Gilroy R."/>
        </authorList>
    </citation>
    <scope>NUCLEOTIDE SEQUENCE</scope>
    <source>
        <strain evidence="1">ChiGjej1B1-24693</strain>
    </source>
</reference>
<gene>
    <name evidence="1" type="ORF">IAA98_07255</name>
</gene>
<evidence type="ECO:0008006" key="3">
    <source>
        <dbReference type="Google" id="ProtNLM"/>
    </source>
</evidence>
<accession>A0A9D1KNI7</accession>